<feature type="domain" description="VWFD" evidence="1">
    <location>
        <begin position="629"/>
        <end position="799"/>
    </location>
</feature>
<dbReference type="STRING" id="400727.A0A2T7NPC4"/>
<dbReference type="OrthoDB" id="6158332at2759"/>
<dbReference type="Pfam" id="PF00094">
    <property type="entry name" value="VWD"/>
    <property type="match status" value="1"/>
</dbReference>
<protein>
    <recommendedName>
        <fullName evidence="1">VWFD domain-containing protein</fullName>
    </recommendedName>
</protein>
<dbReference type="InterPro" id="IPR001846">
    <property type="entry name" value="VWF_type-D"/>
</dbReference>
<dbReference type="EMBL" id="PZQS01000010">
    <property type="protein sequence ID" value="PVD23006.1"/>
    <property type="molecule type" value="Genomic_DNA"/>
</dbReference>
<organism evidence="2 3">
    <name type="scientific">Pomacea canaliculata</name>
    <name type="common">Golden apple snail</name>
    <dbReference type="NCBI Taxonomy" id="400727"/>
    <lineage>
        <taxon>Eukaryota</taxon>
        <taxon>Metazoa</taxon>
        <taxon>Spiralia</taxon>
        <taxon>Lophotrochozoa</taxon>
        <taxon>Mollusca</taxon>
        <taxon>Gastropoda</taxon>
        <taxon>Caenogastropoda</taxon>
        <taxon>Architaenioglossa</taxon>
        <taxon>Ampullarioidea</taxon>
        <taxon>Ampullariidae</taxon>
        <taxon>Pomacea</taxon>
    </lineage>
</organism>
<dbReference type="AlphaFoldDB" id="A0A2T7NPC4"/>
<dbReference type="Proteomes" id="UP000245119">
    <property type="component" value="Linkage Group LG10"/>
</dbReference>
<sequence length="1207" mass="136024">MEGDLKLNWDKTSPEMNIHLSGKYKDQTDELGTDKEVKLVAVHPARTMGVEYVLKKAEKEFQTYMTVTWDREADGTLAYDLRYNDRSSRYTWSYDALMKVAVPMRSVQVEGAYSDTGRVKNTRTAILWDADRDKNMKVGMNGALRRSRRNKKDAPQHAVKVSSYIINGNMLQTEVTRLSGGQRVSETLVTVRLNSSHVLHTRVNWRPSMLTDLQQYISTQLTVFSYASSEAFKAAAQTVGQEVEAKYQAIMEEMREETKPVLEHLQREIGSVQSQLDVLQRDMRRFYVTNALHVRDLGEMANEAFTQFFESFRTLTEEYKVFYNGAQQQILAAMQSLGRYPMAEKYAELVRDFAAGLLNTRALLEGALGELSRQVGELSDATYRQYILASRQITRKLQSYTAALQQATQFHGFGNVFTSYPLVGSYDNYRQLAEAANEKMLAALDKLGLKGPYLSLMSKSKLLLVDQFSDIVQRPEYQQIYVIGNEIYQQGVWAYQFWQVENNAHMALAQLLQLLKGRDAAGDHARQERHRGSRQVSRYRLGEALLPDDRRGQMSQASSKLLNSSLLELERVPLKSLVEPPDVRLTKYINRIKSWVTTYIPTRRHSLWTSINSYVPFMDTATWLPPYKAYGYIMGDQHLVTFDQTHYNFAGRCSYILARDMVDDSFTVVVNYNNRPRQPQIQSIIVQLRLVAVEVDRDGKVKINDQETDLPFSSYGSVRAVRDQNVVRVQDFDDLVVEMDATRGIISIGISGWYHGRTAGLLGTYDNERFNDLTDASRKVNNVVEEFANSWEVSPSFCRTRNTAGNDVLDESLPEVQACNAYLNSSSSYYTPCFEQLSPEQSVRACVEYVRSGESQLKAQCRAGEQYRYMCRRKGVVIGTPAECVTCAFPEGREVAAGYSEEVRSEEGQRSADVVFVVDESECNSWARSGIPRMAAQLENALLAQGMQKSRFGLVSYYGYGQPALVHTIQGQMFGDSSNLLKAAETLSLTASVSDRSPTDALRSAMMYPYRVGVAKILVLVPCWCRGDLGDLASVLQSHGFVLHVLQEQPLMVAESSNNSPSKVFGADRDIVMTRRGTSRISSSLGEHVQLPQDQCVSMALATNGSVFDFTHMRERDRIQREFLEAFATRAAFTAWPPACQVCSCHDDGAGGGHSVCRLCEDNAGHENHIPFWLQSPTTSLMSVINDLHHRVMTALLVPPLNSTTAA</sequence>
<evidence type="ECO:0000313" key="2">
    <source>
        <dbReference type="EMBL" id="PVD23006.1"/>
    </source>
</evidence>
<comment type="caution">
    <text evidence="2">The sequence shown here is derived from an EMBL/GenBank/DDBJ whole genome shotgun (WGS) entry which is preliminary data.</text>
</comment>
<name>A0A2T7NPC4_POMCA</name>
<gene>
    <name evidence="2" type="ORF">C0Q70_16267</name>
</gene>
<dbReference type="SMART" id="SM00216">
    <property type="entry name" value="VWD"/>
    <property type="match status" value="1"/>
</dbReference>
<evidence type="ECO:0000259" key="1">
    <source>
        <dbReference type="PROSITE" id="PS51233"/>
    </source>
</evidence>
<dbReference type="PROSITE" id="PS51233">
    <property type="entry name" value="VWFD"/>
    <property type="match status" value="1"/>
</dbReference>
<dbReference type="PANTHER" id="PTHR37860">
    <property type="entry name" value="AGAP008810-PA"/>
    <property type="match status" value="1"/>
</dbReference>
<accession>A0A2T7NPC4</accession>
<reference evidence="2 3" key="1">
    <citation type="submission" date="2018-04" db="EMBL/GenBank/DDBJ databases">
        <title>The genome of golden apple snail Pomacea canaliculata provides insight into stress tolerance and invasive adaptation.</title>
        <authorList>
            <person name="Liu C."/>
            <person name="Liu B."/>
            <person name="Ren Y."/>
            <person name="Zhang Y."/>
            <person name="Wang H."/>
            <person name="Li S."/>
            <person name="Jiang F."/>
            <person name="Yin L."/>
            <person name="Zhang G."/>
            <person name="Qian W."/>
            <person name="Fan W."/>
        </authorList>
    </citation>
    <scope>NUCLEOTIDE SEQUENCE [LARGE SCALE GENOMIC DNA]</scope>
    <source>
        <strain evidence="2">SZHN2017</strain>
        <tissue evidence="2">Muscle</tissue>
    </source>
</reference>
<proteinExistence type="predicted"/>
<keyword evidence="3" id="KW-1185">Reference proteome</keyword>
<evidence type="ECO:0000313" key="3">
    <source>
        <dbReference type="Proteomes" id="UP000245119"/>
    </source>
</evidence>
<dbReference type="PANTHER" id="PTHR37860:SF2">
    <property type="entry name" value="VITELLOGENIN DOMAIN-CONTAINING PROTEIN"/>
    <property type="match status" value="1"/>
</dbReference>